<reference evidence="2" key="1">
    <citation type="journal article" date="2019" name="Int. J. Syst. Evol. Microbiol.">
        <title>The Global Catalogue of Microorganisms (GCM) 10K type strain sequencing project: providing services to taxonomists for standard genome sequencing and annotation.</title>
        <authorList>
            <consortium name="The Broad Institute Genomics Platform"/>
            <consortium name="The Broad Institute Genome Sequencing Center for Infectious Disease"/>
            <person name="Wu L."/>
            <person name="Ma J."/>
        </authorList>
    </citation>
    <scope>NUCLEOTIDE SEQUENCE [LARGE SCALE GENOMIC DNA]</scope>
    <source>
        <strain evidence="2">KCTC 42730</strain>
    </source>
</reference>
<comment type="caution">
    <text evidence="1">The sequence shown here is derived from an EMBL/GenBank/DDBJ whole genome shotgun (WGS) entry which is preliminary data.</text>
</comment>
<sequence length="157" mass="17788">MSKESFDAFLQRELKQLPEALEPQRDLWTGIERAVNQEQQVAVKKTNHRPWLGVAACIGAAAVSWSLTLKTQPDNMLVISDVFETQKQGLLVQYAGQPALTDNWQVQLAELESAEQAIKQALKSDPQNAALLRMLSQVYQQQIDLINKVHQPQWQQI</sequence>
<accession>A0ABV7CMA1</accession>
<evidence type="ECO:0000313" key="2">
    <source>
        <dbReference type="Proteomes" id="UP001595453"/>
    </source>
</evidence>
<organism evidence="1 2">
    <name type="scientific">Pseudoalteromonas fenneropenaei</name>
    <dbReference type="NCBI Taxonomy" id="1737459"/>
    <lineage>
        <taxon>Bacteria</taxon>
        <taxon>Pseudomonadati</taxon>
        <taxon>Pseudomonadota</taxon>
        <taxon>Gammaproteobacteria</taxon>
        <taxon>Alteromonadales</taxon>
        <taxon>Pseudoalteromonadaceae</taxon>
        <taxon>Pseudoalteromonas</taxon>
    </lineage>
</organism>
<dbReference type="RefSeq" id="WP_377125445.1">
    <property type="nucleotide sequence ID" value="NZ_JBHRSD010000025.1"/>
</dbReference>
<keyword evidence="2" id="KW-1185">Reference proteome</keyword>
<evidence type="ECO:0000313" key="1">
    <source>
        <dbReference type="EMBL" id="MFC3033652.1"/>
    </source>
</evidence>
<protein>
    <recommendedName>
        <fullName evidence="3">Anti-sigma factor</fullName>
    </recommendedName>
</protein>
<dbReference type="EMBL" id="JBHRSD010000025">
    <property type="protein sequence ID" value="MFC3033652.1"/>
    <property type="molecule type" value="Genomic_DNA"/>
</dbReference>
<dbReference type="Proteomes" id="UP001595453">
    <property type="component" value="Unassembled WGS sequence"/>
</dbReference>
<name>A0ABV7CMA1_9GAMM</name>
<evidence type="ECO:0008006" key="3">
    <source>
        <dbReference type="Google" id="ProtNLM"/>
    </source>
</evidence>
<proteinExistence type="predicted"/>
<gene>
    <name evidence="1" type="ORF">ACFOEE_14080</name>
</gene>